<evidence type="ECO:0000259" key="1">
    <source>
        <dbReference type="Pfam" id="PF04233"/>
    </source>
</evidence>
<dbReference type="NCBIfam" id="TIGR01641">
    <property type="entry name" value="phageSPP1_gp7"/>
    <property type="match status" value="1"/>
</dbReference>
<dbReference type="EMBL" id="AWXA01000010">
    <property type="protein sequence ID" value="ERT61271.1"/>
    <property type="molecule type" value="Genomic_DNA"/>
</dbReference>
<dbReference type="STRING" id="1111454.HMPREF1250_0178"/>
<evidence type="ECO:0000313" key="3">
    <source>
        <dbReference type="Proteomes" id="UP000017090"/>
    </source>
</evidence>
<feature type="domain" description="Phage head morphogenesis" evidence="1">
    <location>
        <begin position="206"/>
        <end position="312"/>
    </location>
</feature>
<name>U7UPS0_9FIRM</name>
<dbReference type="PATRIC" id="fig|1111454.3.peg.672"/>
<dbReference type="Proteomes" id="UP000017090">
    <property type="component" value="Unassembled WGS sequence"/>
</dbReference>
<organism evidence="2 3">
    <name type="scientific">Megasphaera vaginalis</name>
    <name type="common">ex Srinivasan et al. 2021</name>
    <dbReference type="NCBI Taxonomy" id="1111454"/>
    <lineage>
        <taxon>Bacteria</taxon>
        <taxon>Bacillati</taxon>
        <taxon>Bacillota</taxon>
        <taxon>Negativicutes</taxon>
        <taxon>Veillonellales</taxon>
        <taxon>Veillonellaceae</taxon>
        <taxon>Megasphaera</taxon>
    </lineage>
</organism>
<proteinExistence type="predicted"/>
<dbReference type="eggNOG" id="COG2369">
    <property type="taxonomic scope" value="Bacteria"/>
</dbReference>
<accession>U7UPS0</accession>
<comment type="caution">
    <text evidence="2">The sequence shown here is derived from an EMBL/GenBank/DDBJ whole genome shotgun (WGS) entry which is preliminary data.</text>
</comment>
<evidence type="ECO:0000313" key="2">
    <source>
        <dbReference type="EMBL" id="ERT61271.1"/>
    </source>
</evidence>
<gene>
    <name evidence="2" type="ORF">HMPREF1250_0178</name>
</gene>
<dbReference type="Pfam" id="PF04233">
    <property type="entry name" value="Phage_Mu_F"/>
    <property type="match status" value="1"/>
</dbReference>
<dbReference type="InterPro" id="IPR006528">
    <property type="entry name" value="Phage_head_morphogenesis_dom"/>
</dbReference>
<sequence length="451" mass="52266">MFMTKNRQKKTADYWNERYERLKLEQMGKAEAVNKDLKRVYAASLRKLQADINDWYNRYATENGLSLADAKRQLTKRELKAFRLTLDEYKQLAKQKDLPNEFKKMLENASIRVRLDRAEQLYIQVVQSVAEMAKQQELDVSKLLKTVYEDSTYKTAYEVQNMQSKYKDVSVLNQEEITQAVNKPWAQDGKDFSTRIWKNGASLINTLQTEITQSLMVNEGTLLLAARVAHRYDVSFNEARRLVETETAYIQEKASFEVYDRLGVEQYQILATLDNKTSSICRHLDGKIFDVKDAKIGVTTPPFHCYCRTTTIPYIEGITDDWERAARDKNGKTEYVSSDLTYQEWYNKYVKNNDTNSLIGIKTSNGIRITSISKHQQDRADTRGLSVFDIQDALVNSLHIDDIRVDERGKSQRFIGEKVTVNVNPDNGNIITSWGTGKRVVRKYKKEKDNE</sequence>
<dbReference type="AlphaFoldDB" id="U7UPS0"/>
<protein>
    <submittedName>
        <fullName evidence="2">Protein F-like protein</fullName>
    </submittedName>
</protein>
<reference evidence="2 3" key="1">
    <citation type="submission" date="2013-09" db="EMBL/GenBank/DDBJ databases">
        <authorList>
            <person name="Durkin A.S."/>
            <person name="Haft D.R."/>
            <person name="McCorrison J."/>
            <person name="Torralba M."/>
            <person name="Gillis M."/>
            <person name="Haft D.H."/>
            <person name="Methe B."/>
            <person name="Sutton G."/>
            <person name="Nelson K.E."/>
        </authorList>
    </citation>
    <scope>NUCLEOTIDE SEQUENCE [LARGE SCALE GENOMIC DNA]</scope>
    <source>
        <strain evidence="2 3">BV3C16-1</strain>
    </source>
</reference>
<keyword evidence="3" id="KW-1185">Reference proteome</keyword>